<dbReference type="SUPFAM" id="SSF53720">
    <property type="entry name" value="ALDH-like"/>
    <property type="match status" value="1"/>
</dbReference>
<comment type="caution">
    <text evidence="6">The sequence shown here is derived from an EMBL/GenBank/DDBJ whole genome shotgun (WGS) entry which is preliminary data.</text>
</comment>
<evidence type="ECO:0000259" key="5">
    <source>
        <dbReference type="Pfam" id="PF00171"/>
    </source>
</evidence>
<evidence type="ECO:0000313" key="7">
    <source>
        <dbReference type="Proteomes" id="UP001597417"/>
    </source>
</evidence>
<dbReference type="InterPro" id="IPR029510">
    <property type="entry name" value="Ald_DH_CS_GLU"/>
</dbReference>
<evidence type="ECO:0000256" key="1">
    <source>
        <dbReference type="ARBA" id="ARBA00009986"/>
    </source>
</evidence>
<dbReference type="PANTHER" id="PTHR42804:SF1">
    <property type="entry name" value="ALDEHYDE DEHYDROGENASE-RELATED"/>
    <property type="match status" value="1"/>
</dbReference>
<evidence type="ECO:0000256" key="4">
    <source>
        <dbReference type="RuleBase" id="RU003345"/>
    </source>
</evidence>
<dbReference type="PROSITE" id="PS00687">
    <property type="entry name" value="ALDEHYDE_DEHYDR_GLU"/>
    <property type="match status" value="1"/>
</dbReference>
<comment type="similarity">
    <text evidence="1 4">Belongs to the aldehyde dehydrogenase family.</text>
</comment>
<evidence type="ECO:0000313" key="6">
    <source>
        <dbReference type="EMBL" id="MFD2419941.1"/>
    </source>
</evidence>
<accession>A0ABW5FYG4</accession>
<dbReference type="InterPro" id="IPR015590">
    <property type="entry name" value="Aldehyde_DH_dom"/>
</dbReference>
<dbReference type="InterPro" id="IPR016163">
    <property type="entry name" value="Ald_DH_C"/>
</dbReference>
<dbReference type="Gene3D" id="3.40.605.10">
    <property type="entry name" value="Aldehyde Dehydrogenase, Chain A, domain 1"/>
    <property type="match status" value="1"/>
</dbReference>
<dbReference type="Gene3D" id="3.40.309.10">
    <property type="entry name" value="Aldehyde Dehydrogenase, Chain A, domain 2"/>
    <property type="match status" value="1"/>
</dbReference>
<reference evidence="7" key="1">
    <citation type="journal article" date="2019" name="Int. J. Syst. Evol. Microbiol.">
        <title>The Global Catalogue of Microorganisms (GCM) 10K type strain sequencing project: providing services to taxonomists for standard genome sequencing and annotation.</title>
        <authorList>
            <consortium name="The Broad Institute Genomics Platform"/>
            <consortium name="The Broad Institute Genome Sequencing Center for Infectious Disease"/>
            <person name="Wu L."/>
            <person name="Ma J."/>
        </authorList>
    </citation>
    <scope>NUCLEOTIDE SEQUENCE [LARGE SCALE GENOMIC DNA]</scope>
    <source>
        <strain evidence="7">CGMCC 4.7645</strain>
    </source>
</reference>
<dbReference type="Proteomes" id="UP001597417">
    <property type="component" value="Unassembled WGS sequence"/>
</dbReference>
<name>A0ABW5FYG4_9PSEU</name>
<feature type="active site" evidence="3">
    <location>
        <position position="275"/>
    </location>
</feature>
<dbReference type="InterPro" id="IPR016162">
    <property type="entry name" value="Ald_DH_N"/>
</dbReference>
<dbReference type="RefSeq" id="WP_378267963.1">
    <property type="nucleotide sequence ID" value="NZ_JBHUKR010000015.1"/>
</dbReference>
<keyword evidence="7" id="KW-1185">Reference proteome</keyword>
<sequence length="508" mass="53782">MGAARVAVATIGGRAMTLAEETKAPLRHADRFFIGGEWVEPSSDAKIEVIDSGTEELFFRVAEAREADMSRAVSAAREAFDEGPWPRMSHAERAEFLRALAAGLMERGADIGQLWPRESGVLHGIALAGGYGAKIILDQYADLAGTYPFEEPATPMAGEFGLLVREPVGVVGAIIPWNAPMQLIANKVAPALLAGCTVVLKSAPEAPGEGYVVAEVAEAIGLPRGVLNVVTADREVSELLVRDPRVDKITFTGSTAAGRRIASLCGERIARCTLELGGKSAAVILDDMDIATAARTLSEAECLMSGQVCSSLTRIVVSRARHDELVEALASTFSQVRVGDPFDPATQMGPLAAQRQRDRVEGYIAKGVAQGATLAAGGGRPKGLDRGWFVEPTVFGNVDNSSAIAQEEIFGPVLSVIPAEDEDHAIAVANDTIYGLNASVFTNDVDRAREVARRLRSGTVGHNAFRTDFGIAFGGFKQSGIGREGGREGLLPFLETKTVILEGRPAGY</sequence>
<evidence type="ECO:0000256" key="2">
    <source>
        <dbReference type="ARBA" id="ARBA00023002"/>
    </source>
</evidence>
<dbReference type="Pfam" id="PF00171">
    <property type="entry name" value="Aldedh"/>
    <property type="match status" value="1"/>
</dbReference>
<keyword evidence="2 4" id="KW-0560">Oxidoreductase</keyword>
<dbReference type="CDD" id="cd07139">
    <property type="entry name" value="ALDH_AldA-Rv0768"/>
    <property type="match status" value="1"/>
</dbReference>
<gene>
    <name evidence="6" type="ORF">ACFSXZ_26795</name>
</gene>
<feature type="domain" description="Aldehyde dehydrogenase" evidence="5">
    <location>
        <begin position="38"/>
        <end position="499"/>
    </location>
</feature>
<organism evidence="6 7">
    <name type="scientific">Amycolatopsis pigmentata</name>
    <dbReference type="NCBI Taxonomy" id="450801"/>
    <lineage>
        <taxon>Bacteria</taxon>
        <taxon>Bacillati</taxon>
        <taxon>Actinomycetota</taxon>
        <taxon>Actinomycetes</taxon>
        <taxon>Pseudonocardiales</taxon>
        <taxon>Pseudonocardiaceae</taxon>
        <taxon>Amycolatopsis</taxon>
    </lineage>
</organism>
<dbReference type="EMBL" id="JBHUKR010000015">
    <property type="protein sequence ID" value="MFD2419941.1"/>
    <property type="molecule type" value="Genomic_DNA"/>
</dbReference>
<protein>
    <submittedName>
        <fullName evidence="6">Aldehyde dehydrogenase</fullName>
    </submittedName>
</protein>
<proteinExistence type="inferred from homology"/>
<dbReference type="PANTHER" id="PTHR42804">
    <property type="entry name" value="ALDEHYDE DEHYDROGENASE"/>
    <property type="match status" value="1"/>
</dbReference>
<dbReference type="InterPro" id="IPR016161">
    <property type="entry name" value="Ald_DH/histidinol_DH"/>
</dbReference>
<evidence type="ECO:0000256" key="3">
    <source>
        <dbReference type="PROSITE-ProRule" id="PRU10007"/>
    </source>
</evidence>